<keyword evidence="1" id="KW-1133">Transmembrane helix</keyword>
<comment type="caution">
    <text evidence="2">The sequence shown here is derived from an EMBL/GenBank/DDBJ whole genome shotgun (WGS) entry which is preliminary data.</text>
</comment>
<dbReference type="EMBL" id="ML978138">
    <property type="protein sequence ID" value="KAF2093320.1"/>
    <property type="molecule type" value="Genomic_DNA"/>
</dbReference>
<gene>
    <name evidence="2" type="ORF">NA57DRAFT_61448</name>
</gene>
<evidence type="ECO:0000256" key="1">
    <source>
        <dbReference type="SAM" id="Phobius"/>
    </source>
</evidence>
<keyword evidence="1" id="KW-0812">Transmembrane</keyword>
<dbReference type="Proteomes" id="UP000799772">
    <property type="component" value="Unassembled WGS sequence"/>
</dbReference>
<evidence type="ECO:0000313" key="2">
    <source>
        <dbReference type="EMBL" id="KAF2093320.1"/>
    </source>
</evidence>
<dbReference type="OrthoDB" id="3540210at2759"/>
<evidence type="ECO:0000313" key="3">
    <source>
        <dbReference type="Proteomes" id="UP000799772"/>
    </source>
</evidence>
<organism evidence="2 3">
    <name type="scientific">Rhizodiscina lignyota</name>
    <dbReference type="NCBI Taxonomy" id="1504668"/>
    <lineage>
        <taxon>Eukaryota</taxon>
        <taxon>Fungi</taxon>
        <taxon>Dikarya</taxon>
        <taxon>Ascomycota</taxon>
        <taxon>Pezizomycotina</taxon>
        <taxon>Dothideomycetes</taxon>
        <taxon>Pleosporomycetidae</taxon>
        <taxon>Aulographales</taxon>
        <taxon>Rhizodiscinaceae</taxon>
        <taxon>Rhizodiscina</taxon>
    </lineage>
</organism>
<protein>
    <submittedName>
        <fullName evidence="2">Uncharacterized protein</fullName>
    </submittedName>
</protein>
<keyword evidence="3" id="KW-1185">Reference proteome</keyword>
<proteinExistence type="predicted"/>
<dbReference type="AlphaFoldDB" id="A0A9P4I1M4"/>
<sequence>MCELVIHSCCHPLPLTPAHYSAPPGSCVSSLQLGLAKSFSSSGNHQSRAQSMLKPAALDSFRGRSEYGVHSQSPVSCPHGSQTQLSRPAPYGLKRENVWNLVLPSEQHDYCEPKSSKSSCRHPRRQGICTRLLCQRFQFQFHPVLQYICCSDCHTLLLRSMVNAHLDLGKPSQTSSAFYSVGGSSQNWQPITELQLRDGDTSLFCIAANTVEYLNPVDDPFFLALYNDTTIFDSAGHTLKASNTIITYLSPGLPSTQCQMEAESWFQTSLAKIQGYAVEYAANTDNLGPFSSVFFPDMSLGRLSWEKQCKAQKINSVAGYQTFSLFGLIFTFVVGMAIIVLSVLLKLSISLVRRHLRGGLTRWKGERALVADGKFQLQRLVLQDRGLSVWHDGDKDIPWCETEAVIEGLKYASDEKMVYYEDVRAVRAEEPAKQESAEFDRV</sequence>
<keyword evidence="1" id="KW-0472">Membrane</keyword>
<feature type="transmembrane region" description="Helical" evidence="1">
    <location>
        <begin position="323"/>
        <end position="345"/>
    </location>
</feature>
<accession>A0A9P4I1M4</accession>
<name>A0A9P4I1M4_9PEZI</name>
<reference evidence="2" key="1">
    <citation type="journal article" date="2020" name="Stud. Mycol.">
        <title>101 Dothideomycetes genomes: a test case for predicting lifestyles and emergence of pathogens.</title>
        <authorList>
            <person name="Haridas S."/>
            <person name="Albert R."/>
            <person name="Binder M."/>
            <person name="Bloem J."/>
            <person name="Labutti K."/>
            <person name="Salamov A."/>
            <person name="Andreopoulos B."/>
            <person name="Baker S."/>
            <person name="Barry K."/>
            <person name="Bills G."/>
            <person name="Bluhm B."/>
            <person name="Cannon C."/>
            <person name="Castanera R."/>
            <person name="Culley D."/>
            <person name="Daum C."/>
            <person name="Ezra D."/>
            <person name="Gonzalez J."/>
            <person name="Henrissat B."/>
            <person name="Kuo A."/>
            <person name="Liang C."/>
            <person name="Lipzen A."/>
            <person name="Lutzoni F."/>
            <person name="Magnuson J."/>
            <person name="Mondo S."/>
            <person name="Nolan M."/>
            <person name="Ohm R."/>
            <person name="Pangilinan J."/>
            <person name="Park H.-J."/>
            <person name="Ramirez L."/>
            <person name="Alfaro M."/>
            <person name="Sun H."/>
            <person name="Tritt A."/>
            <person name="Yoshinaga Y."/>
            <person name="Zwiers L.-H."/>
            <person name="Turgeon B."/>
            <person name="Goodwin S."/>
            <person name="Spatafora J."/>
            <person name="Crous P."/>
            <person name="Grigoriev I."/>
        </authorList>
    </citation>
    <scope>NUCLEOTIDE SEQUENCE</scope>
    <source>
        <strain evidence="2">CBS 133067</strain>
    </source>
</reference>